<organism evidence="4 5">
    <name type="scientific">Oerskovia douganii</name>
    <dbReference type="NCBI Taxonomy" id="2762210"/>
    <lineage>
        <taxon>Bacteria</taxon>
        <taxon>Bacillati</taxon>
        <taxon>Actinomycetota</taxon>
        <taxon>Actinomycetes</taxon>
        <taxon>Micrococcales</taxon>
        <taxon>Cellulomonadaceae</taxon>
        <taxon>Oerskovia</taxon>
    </lineage>
</organism>
<gene>
    <name evidence="4" type="ORF">H9623_10375</name>
</gene>
<keyword evidence="2" id="KW-1133">Transmembrane helix</keyword>
<name>A0A9D5YZ05_9CELL</name>
<reference evidence="4 5" key="1">
    <citation type="submission" date="2020-08" db="EMBL/GenBank/DDBJ databases">
        <title>A Genomic Blueprint of the Chicken Gut Microbiome.</title>
        <authorList>
            <person name="Gilroy R."/>
            <person name="Ravi A."/>
            <person name="Getino M."/>
            <person name="Pursley I."/>
            <person name="Horton D.L."/>
            <person name="Alikhan N.-F."/>
            <person name="Baker D."/>
            <person name="Gharbi K."/>
            <person name="Hall N."/>
            <person name="Watson M."/>
            <person name="Adriaenssens E.M."/>
            <person name="Foster-Nyarko E."/>
            <person name="Jarju S."/>
            <person name="Secka A."/>
            <person name="Antonio M."/>
            <person name="Oren A."/>
            <person name="Chaudhuri R."/>
            <person name="La Ragione R.M."/>
            <person name="Hildebrand F."/>
            <person name="Pallen M.J."/>
        </authorList>
    </citation>
    <scope>NUCLEOTIDE SEQUENCE [LARGE SCALE GENOMIC DNA]</scope>
    <source>
        <strain evidence="4 5">Sa1BUA8</strain>
    </source>
</reference>
<dbReference type="Proteomes" id="UP000822993">
    <property type="component" value="Unassembled WGS sequence"/>
</dbReference>
<dbReference type="InterPro" id="IPR025646">
    <property type="entry name" value="DUF4350"/>
</dbReference>
<evidence type="ECO:0000313" key="4">
    <source>
        <dbReference type="EMBL" id="MBE7700705.1"/>
    </source>
</evidence>
<sequence length="419" mass="43528">MTARLDAPPPPVSASASSGAPVTTSYVPVRVMGDGTTAGSRAARRWRSARWPLAVLLLVAIVAGLAALSRPAVSSTPLAPDNAGPGGARALAQVLGDQGVTVEYVTATADAVSRARAGTTLLVTSDLNLLPEQVDALLATDADLVLLEPGYDLLEGATDLSATLGDDWSSPDALRTPECTDPDAVAAESIRSSGFGFTTTGPGSLVCFPGDDSPPDTGAYLVHEGDRRVVALDDAGLLSNARIDEDGNAALALRALGRHETLTWFVPDLLDTTSTGDPAVGAAVLPPWVAVVLVQLLVVALLAALWRGRRLGPLVTEDLPVVVRAAETTRGRGRLYRRSRSRGHAAAGLRAHSADRIASRLGLPRSAAAPALIDAIVRATHRPAEQVAHLLYGPPPADDAALLELARHLDQLESEVFHP</sequence>
<protein>
    <submittedName>
        <fullName evidence="4">DUF4350 domain-containing protein</fullName>
    </submittedName>
</protein>
<keyword evidence="5" id="KW-1185">Reference proteome</keyword>
<dbReference type="RefSeq" id="WP_193719976.1">
    <property type="nucleotide sequence ID" value="NZ_JACSPN010000012.1"/>
</dbReference>
<evidence type="ECO:0000256" key="2">
    <source>
        <dbReference type="SAM" id="Phobius"/>
    </source>
</evidence>
<proteinExistence type="predicted"/>
<keyword evidence="2" id="KW-0472">Membrane</keyword>
<feature type="region of interest" description="Disordered" evidence="1">
    <location>
        <begin position="1"/>
        <end position="21"/>
    </location>
</feature>
<feature type="transmembrane region" description="Helical" evidence="2">
    <location>
        <begin position="288"/>
        <end position="306"/>
    </location>
</feature>
<dbReference type="EMBL" id="JACSPN010000012">
    <property type="protein sequence ID" value="MBE7700705.1"/>
    <property type="molecule type" value="Genomic_DNA"/>
</dbReference>
<evidence type="ECO:0000259" key="3">
    <source>
        <dbReference type="Pfam" id="PF14258"/>
    </source>
</evidence>
<evidence type="ECO:0000256" key="1">
    <source>
        <dbReference type="SAM" id="MobiDB-lite"/>
    </source>
</evidence>
<dbReference type="AlphaFoldDB" id="A0A9D5YZ05"/>
<comment type="caution">
    <text evidence="4">The sequence shown here is derived from an EMBL/GenBank/DDBJ whole genome shotgun (WGS) entry which is preliminary data.</text>
</comment>
<dbReference type="Pfam" id="PF14258">
    <property type="entry name" value="DUF4350"/>
    <property type="match status" value="1"/>
</dbReference>
<feature type="transmembrane region" description="Helical" evidence="2">
    <location>
        <begin position="51"/>
        <end position="68"/>
    </location>
</feature>
<accession>A0A9D5YZ05</accession>
<keyword evidence="2" id="KW-0812">Transmembrane</keyword>
<evidence type="ECO:0000313" key="5">
    <source>
        <dbReference type="Proteomes" id="UP000822993"/>
    </source>
</evidence>
<feature type="domain" description="DUF4350" evidence="3">
    <location>
        <begin position="80"/>
        <end position="254"/>
    </location>
</feature>